<dbReference type="RefSeq" id="WP_150354364.1">
    <property type="nucleotide sequence ID" value="NZ_RZNZ01000015.1"/>
</dbReference>
<keyword evidence="2 4" id="KW-0378">Hydrolase</keyword>
<evidence type="ECO:0000256" key="3">
    <source>
        <dbReference type="ARBA" id="ARBA00023295"/>
    </source>
</evidence>
<evidence type="ECO:0008006" key="9">
    <source>
        <dbReference type="Google" id="ProtNLM"/>
    </source>
</evidence>
<dbReference type="Proteomes" id="UP000345527">
    <property type="component" value="Unassembled WGS sequence"/>
</dbReference>
<gene>
    <name evidence="6" type="ORF">EM848_07780</name>
    <name evidence="5" type="ORF">EMO90_10100</name>
</gene>
<comment type="caution">
    <text evidence="6">The sequence shown here is derived from an EMBL/GenBank/DDBJ whole genome shotgun (WGS) entry which is preliminary data.</text>
</comment>
<dbReference type="Gene3D" id="2.115.10.20">
    <property type="entry name" value="Glycosyl hydrolase domain, family 43"/>
    <property type="match status" value="1"/>
</dbReference>
<dbReference type="PANTHER" id="PTHR42812:SF12">
    <property type="entry name" value="BETA-XYLOSIDASE-RELATED"/>
    <property type="match status" value="1"/>
</dbReference>
<organism evidence="6 7">
    <name type="scientific">Bifidobacterium vespertilionis</name>
    <dbReference type="NCBI Taxonomy" id="2562524"/>
    <lineage>
        <taxon>Bacteria</taxon>
        <taxon>Bacillati</taxon>
        <taxon>Actinomycetota</taxon>
        <taxon>Actinomycetes</taxon>
        <taxon>Bifidobacteriales</taxon>
        <taxon>Bifidobacteriaceae</taxon>
        <taxon>Bifidobacterium</taxon>
    </lineage>
</organism>
<dbReference type="InterPro" id="IPR023296">
    <property type="entry name" value="Glyco_hydro_beta-prop_sf"/>
</dbReference>
<dbReference type="EMBL" id="RZNZ01000015">
    <property type="protein sequence ID" value="KAA8818415.1"/>
    <property type="molecule type" value="Genomic_DNA"/>
</dbReference>
<dbReference type="GO" id="GO:0005975">
    <property type="term" value="P:carbohydrate metabolic process"/>
    <property type="evidence" value="ECO:0007669"/>
    <property type="project" value="InterPro"/>
</dbReference>
<evidence type="ECO:0000313" key="8">
    <source>
        <dbReference type="Proteomes" id="UP000374630"/>
    </source>
</evidence>
<dbReference type="CDD" id="cd18617">
    <property type="entry name" value="GH43_XynB-like"/>
    <property type="match status" value="1"/>
</dbReference>
<dbReference type="AlphaFoldDB" id="A0A5J5DTF0"/>
<dbReference type="Pfam" id="PF04616">
    <property type="entry name" value="Glyco_hydro_43"/>
    <property type="match status" value="1"/>
</dbReference>
<dbReference type="PANTHER" id="PTHR42812">
    <property type="entry name" value="BETA-XYLOSIDASE"/>
    <property type="match status" value="1"/>
</dbReference>
<name>A0A5J5DTF0_9BIFI</name>
<keyword evidence="8" id="KW-1185">Reference proteome</keyword>
<dbReference type="OrthoDB" id="9801455at2"/>
<protein>
    <recommendedName>
        <fullName evidence="9">Glycoside hydrolase family 43 protein</fullName>
    </recommendedName>
</protein>
<dbReference type="Proteomes" id="UP000374630">
    <property type="component" value="Unassembled WGS sequence"/>
</dbReference>
<evidence type="ECO:0000313" key="6">
    <source>
        <dbReference type="EMBL" id="KAA8822895.1"/>
    </source>
</evidence>
<keyword evidence="3 4" id="KW-0326">Glycosidase</keyword>
<reference evidence="7 8" key="1">
    <citation type="journal article" date="2019" name="Syst. Appl. Microbiol.">
        <title>Characterization of Bifidobacterium species in feaces of the Egyptian fruit bat: Description of B. vespertilionis sp. nov. and B. rousetti sp. nov.</title>
        <authorList>
            <person name="Modesto M."/>
            <person name="Satti M."/>
            <person name="Watanabe K."/>
            <person name="Puglisi E."/>
            <person name="Morelli L."/>
            <person name="Huang C.-H."/>
            <person name="Liou J.-S."/>
            <person name="Miyashita M."/>
            <person name="Tamura T."/>
            <person name="Saito S."/>
            <person name="Mori K."/>
            <person name="Huang L."/>
            <person name="Sciavilla P."/>
            <person name="Sandri C."/>
            <person name="Spiezio C."/>
            <person name="Vitali F."/>
            <person name="Cavalieri D."/>
            <person name="Perpetuini G."/>
            <person name="Tofalo R."/>
            <person name="Bonetti A."/>
            <person name="Arita M."/>
            <person name="Mattarelli P."/>
        </authorList>
    </citation>
    <scope>NUCLEOTIDE SEQUENCE [LARGE SCALE GENOMIC DNA]</scope>
    <source>
        <strain evidence="5 8">RST16</strain>
        <strain evidence="6 7">RST8</strain>
    </source>
</reference>
<accession>A0A5J5DTF0</accession>
<evidence type="ECO:0000313" key="5">
    <source>
        <dbReference type="EMBL" id="KAA8818415.1"/>
    </source>
</evidence>
<evidence type="ECO:0000256" key="2">
    <source>
        <dbReference type="ARBA" id="ARBA00022801"/>
    </source>
</evidence>
<dbReference type="InterPro" id="IPR051795">
    <property type="entry name" value="Glycosyl_Hydrlase_43"/>
</dbReference>
<sequence length="526" mass="57355">MSNAAIIENPILRGFHPDPSWTWHNGRAWLATSSFGLVPGLPIHTSTDLVHWQPAAPAIDENMGAKLFLKYIHDDTRGVFAPSIRSIGGALVIVSTVVSIEVDRALADGCDPDELRAMREANGNFALVSHDDGRTWEGPHWVSGAVGNDPDLFVDADGTAWWLAAHQSYNQRWPYQSDVYLRRLDMDSWTLSGPEHVLWHGALEGAVWAESPHLFRHDGMYYLLAAEAGTSRLHAQSVARSSTLTEYFEGNPANPILTHRNLGSRYPVQNIGHCDVLRDDHGRWWGVCLGSRLVEGLSFMGREPFIFPVAWEDGWPVFAPGTGLVPRFVDAHTGRAAVVEPDDRTDTGTDGAISRIPVDQLLRSPRQPGWLWTKVDHTDFAVFAGRARELRIQQTESDYAALTIDPISREAQAIVVSHGTAETVWSGEYSDDIEYSIRLNGSILEFRAESPERQGADDHPAADSTTLTVRTGEVPITGTAAGGYPIPAASSPAAPPTSTLLASRSAAFLSTEEAGGYLGCLAGALR</sequence>
<evidence type="ECO:0000313" key="7">
    <source>
        <dbReference type="Proteomes" id="UP000345527"/>
    </source>
</evidence>
<evidence type="ECO:0000256" key="4">
    <source>
        <dbReference type="RuleBase" id="RU361187"/>
    </source>
</evidence>
<proteinExistence type="inferred from homology"/>
<dbReference type="InterPro" id="IPR006710">
    <property type="entry name" value="Glyco_hydro_43"/>
</dbReference>
<dbReference type="GO" id="GO:0004553">
    <property type="term" value="F:hydrolase activity, hydrolyzing O-glycosyl compounds"/>
    <property type="evidence" value="ECO:0007669"/>
    <property type="project" value="InterPro"/>
</dbReference>
<dbReference type="SUPFAM" id="SSF75005">
    <property type="entry name" value="Arabinanase/levansucrase/invertase"/>
    <property type="match status" value="1"/>
</dbReference>
<dbReference type="EMBL" id="RZOA01000014">
    <property type="protein sequence ID" value="KAA8822895.1"/>
    <property type="molecule type" value="Genomic_DNA"/>
</dbReference>
<evidence type="ECO:0000256" key="1">
    <source>
        <dbReference type="ARBA" id="ARBA00009865"/>
    </source>
</evidence>
<comment type="similarity">
    <text evidence="1 4">Belongs to the glycosyl hydrolase 43 family.</text>
</comment>